<comment type="caution">
    <text evidence="10">The sequence shown here is derived from an EMBL/GenBank/DDBJ whole genome shotgun (WGS) entry which is preliminary data.</text>
</comment>
<dbReference type="AlphaFoldDB" id="A0A8I0A8H7"/>
<evidence type="ECO:0000256" key="2">
    <source>
        <dbReference type="ARBA" id="ARBA00009152"/>
    </source>
</evidence>
<dbReference type="Gene3D" id="3.20.20.140">
    <property type="entry name" value="Metal-dependent hydrolases"/>
    <property type="match status" value="1"/>
</dbReference>
<dbReference type="GO" id="GO:0005737">
    <property type="term" value="C:cytoplasm"/>
    <property type="evidence" value="ECO:0007669"/>
    <property type="project" value="TreeGrafter"/>
</dbReference>
<comment type="pathway">
    <text evidence="1 8">Amino-acid biosynthesis; L-histidine biosynthesis; L-histidine from 5-phospho-alpha-D-ribose 1-diphosphate: step 8/9.</text>
</comment>
<dbReference type="InterPro" id="IPR004013">
    <property type="entry name" value="PHP_dom"/>
</dbReference>
<evidence type="ECO:0000259" key="9">
    <source>
        <dbReference type="Pfam" id="PF02811"/>
    </source>
</evidence>
<comment type="catalytic activity">
    <reaction evidence="7 8">
        <text>L-histidinol phosphate + H2O = L-histidinol + phosphate</text>
        <dbReference type="Rhea" id="RHEA:14465"/>
        <dbReference type="ChEBI" id="CHEBI:15377"/>
        <dbReference type="ChEBI" id="CHEBI:43474"/>
        <dbReference type="ChEBI" id="CHEBI:57699"/>
        <dbReference type="ChEBI" id="CHEBI:57980"/>
        <dbReference type="EC" id="3.1.3.15"/>
    </reaction>
</comment>
<comment type="similarity">
    <text evidence="2 8">Belongs to the PHP hydrolase family. HisK subfamily.</text>
</comment>
<dbReference type="UniPathway" id="UPA00031">
    <property type="reaction ID" value="UER00013"/>
</dbReference>
<evidence type="ECO:0000256" key="4">
    <source>
        <dbReference type="ARBA" id="ARBA00022605"/>
    </source>
</evidence>
<evidence type="ECO:0000256" key="5">
    <source>
        <dbReference type="ARBA" id="ARBA00022801"/>
    </source>
</evidence>
<keyword evidence="6 8" id="KW-0368">Histidine biosynthesis</keyword>
<gene>
    <name evidence="10" type="ORF">H8R92_06805</name>
</gene>
<name>A0A8I0A8H7_9CLOT</name>
<dbReference type="GO" id="GO:0000105">
    <property type="term" value="P:L-histidine biosynthetic process"/>
    <property type="evidence" value="ECO:0007669"/>
    <property type="project" value="UniProtKB-UniRule"/>
</dbReference>
<dbReference type="PANTHER" id="PTHR21039">
    <property type="entry name" value="HISTIDINOL PHOSPHATASE-RELATED"/>
    <property type="match status" value="1"/>
</dbReference>
<evidence type="ECO:0000313" key="10">
    <source>
        <dbReference type="EMBL" id="MBC5640142.1"/>
    </source>
</evidence>
<organism evidence="10 11">
    <name type="scientific">Clostridium lentum</name>
    <dbReference type="NCBI Taxonomy" id="2763037"/>
    <lineage>
        <taxon>Bacteria</taxon>
        <taxon>Bacillati</taxon>
        <taxon>Bacillota</taxon>
        <taxon>Clostridia</taxon>
        <taxon>Eubacteriales</taxon>
        <taxon>Clostridiaceae</taxon>
        <taxon>Clostridium</taxon>
    </lineage>
</organism>
<dbReference type="InterPro" id="IPR010140">
    <property type="entry name" value="Histidinol_P_phosphatase_HisJ"/>
</dbReference>
<dbReference type="SUPFAM" id="SSF89550">
    <property type="entry name" value="PHP domain-like"/>
    <property type="match status" value="1"/>
</dbReference>
<dbReference type="PANTHER" id="PTHR21039:SF0">
    <property type="entry name" value="HISTIDINOL-PHOSPHATASE"/>
    <property type="match status" value="1"/>
</dbReference>
<evidence type="ECO:0000256" key="8">
    <source>
        <dbReference type="RuleBase" id="RU366003"/>
    </source>
</evidence>
<protein>
    <recommendedName>
        <fullName evidence="3 8">Histidinol-phosphatase</fullName>
        <shortName evidence="8">HolPase</shortName>
        <ecNumber evidence="3 8">3.1.3.15</ecNumber>
    </recommendedName>
</protein>
<dbReference type="EMBL" id="JACOOQ010000009">
    <property type="protein sequence ID" value="MBC5640142.1"/>
    <property type="molecule type" value="Genomic_DNA"/>
</dbReference>
<dbReference type="EC" id="3.1.3.15" evidence="3 8"/>
<dbReference type="Pfam" id="PF02811">
    <property type="entry name" value="PHP"/>
    <property type="match status" value="1"/>
</dbReference>
<dbReference type="InterPro" id="IPR016195">
    <property type="entry name" value="Pol/histidinol_Pase-like"/>
</dbReference>
<sequence length="262" mass="31304">MIDVHVHLENGPYTKEWLDQFVNKAIERKIKEVYFLEHTFVFKEFYFLYDEMKNYNAYQNNWYGNKVKKARNINEYIKFVEEMKKYKFPIKMKFGLEVCYSPEHEEQIKVWKEKLPLDFMVGAVHFIDGWAFGHKMQKWKCEDYDMNKIYKRYFQLFIDLAKSKLFDGLAHPNALQCFGAFPPGGFYPMYVELAKQIKANNMYIEESSGLSINYGNMPLGMNYDMLEAMRKEGVEICTASDAHNPKDLGKYIKEMEKYILLR</sequence>
<dbReference type="RefSeq" id="WP_022212454.1">
    <property type="nucleotide sequence ID" value="NZ_JACOOQ010000009.1"/>
</dbReference>
<evidence type="ECO:0000256" key="6">
    <source>
        <dbReference type="ARBA" id="ARBA00023102"/>
    </source>
</evidence>
<evidence type="ECO:0000256" key="7">
    <source>
        <dbReference type="ARBA" id="ARBA00049158"/>
    </source>
</evidence>
<evidence type="ECO:0000313" key="11">
    <source>
        <dbReference type="Proteomes" id="UP000662088"/>
    </source>
</evidence>
<accession>A0A8I0A8H7</accession>
<evidence type="ECO:0000256" key="3">
    <source>
        <dbReference type="ARBA" id="ARBA00013085"/>
    </source>
</evidence>
<keyword evidence="5 8" id="KW-0378">Hydrolase</keyword>
<evidence type="ECO:0000256" key="1">
    <source>
        <dbReference type="ARBA" id="ARBA00004970"/>
    </source>
</evidence>
<reference evidence="10" key="1">
    <citation type="submission" date="2020-08" db="EMBL/GenBank/DDBJ databases">
        <title>Genome public.</title>
        <authorList>
            <person name="Liu C."/>
            <person name="Sun Q."/>
        </authorList>
    </citation>
    <scope>NUCLEOTIDE SEQUENCE</scope>
    <source>
        <strain evidence="10">NSJ-42</strain>
    </source>
</reference>
<keyword evidence="11" id="KW-1185">Reference proteome</keyword>
<dbReference type="GO" id="GO:0004401">
    <property type="term" value="F:histidinol-phosphatase activity"/>
    <property type="evidence" value="ECO:0007669"/>
    <property type="project" value="UniProtKB-UniRule"/>
</dbReference>
<dbReference type="Proteomes" id="UP000662088">
    <property type="component" value="Unassembled WGS sequence"/>
</dbReference>
<proteinExistence type="inferred from homology"/>
<feature type="domain" description="PHP" evidence="9">
    <location>
        <begin position="3"/>
        <end position="205"/>
    </location>
</feature>
<keyword evidence="4 8" id="KW-0028">Amino-acid biosynthesis</keyword>